<proteinExistence type="predicted"/>
<dbReference type="Proteomes" id="UP000887565">
    <property type="component" value="Unplaced"/>
</dbReference>
<reference evidence="3" key="1">
    <citation type="submission" date="2022-11" db="UniProtKB">
        <authorList>
            <consortium name="WormBaseParasite"/>
        </authorList>
    </citation>
    <scope>IDENTIFICATION</scope>
</reference>
<dbReference type="AlphaFoldDB" id="A0A915KQ55"/>
<evidence type="ECO:0000313" key="2">
    <source>
        <dbReference type="Proteomes" id="UP000887565"/>
    </source>
</evidence>
<sequence>MALRAARHADVARARAAARRDRGWLARAAAAVGSRGDHERLLRDRESRRRRADSAQRVRAERRFRQLAREGFR</sequence>
<keyword evidence="2" id="KW-1185">Reference proteome</keyword>
<feature type="region of interest" description="Disordered" evidence="1">
    <location>
        <begin position="36"/>
        <end position="58"/>
    </location>
</feature>
<evidence type="ECO:0000313" key="3">
    <source>
        <dbReference type="WBParaSite" id="nRc.2.0.1.t40210-RA"/>
    </source>
</evidence>
<accession>A0A915KQ55</accession>
<evidence type="ECO:0000256" key="1">
    <source>
        <dbReference type="SAM" id="MobiDB-lite"/>
    </source>
</evidence>
<dbReference type="WBParaSite" id="nRc.2.0.1.t40210-RA">
    <property type="protein sequence ID" value="nRc.2.0.1.t40210-RA"/>
    <property type="gene ID" value="nRc.2.0.1.g40210"/>
</dbReference>
<organism evidence="2 3">
    <name type="scientific">Romanomermis culicivorax</name>
    <name type="common">Nematode worm</name>
    <dbReference type="NCBI Taxonomy" id="13658"/>
    <lineage>
        <taxon>Eukaryota</taxon>
        <taxon>Metazoa</taxon>
        <taxon>Ecdysozoa</taxon>
        <taxon>Nematoda</taxon>
        <taxon>Enoplea</taxon>
        <taxon>Dorylaimia</taxon>
        <taxon>Mermithida</taxon>
        <taxon>Mermithoidea</taxon>
        <taxon>Mermithidae</taxon>
        <taxon>Romanomermis</taxon>
    </lineage>
</organism>
<protein>
    <submittedName>
        <fullName evidence="3">Uncharacterized protein</fullName>
    </submittedName>
</protein>
<name>A0A915KQ55_ROMCU</name>